<feature type="signal peptide" evidence="2">
    <location>
        <begin position="1"/>
        <end position="20"/>
    </location>
</feature>
<feature type="transmembrane region" description="Helical" evidence="1">
    <location>
        <begin position="138"/>
        <end position="156"/>
    </location>
</feature>
<sequence>MTTAALQCIFIVTLQAIICSQNTIQASILTGGRTVAEAIKAGASSDAEIIAVSAADRLGRIKWENIAFIGFQIWFAVMALDATVYQNTAEILALAIMNILCAVLGALEVVDGVKWLNRLQRYPEINSQPLAIAEKIEIALSVVILLFACAMTYLSYEMSRQFGWNIYKKIGADVQIQRMYRMFQFFVLALKLDVFTEFLVSVFYLIQFALKQGIDWESGIQLVVTVLMLPMLYFARAAGSSESSGKMVLFITFQAIVLVHYALILYQTFKSEDLFPTFKTNDRWYTWICLVWLGVVIDIATAVLGYLCMRSFDRGLKPYVQRGAANKNKHDLELSKTYTGNSWKIDDD</sequence>
<evidence type="ECO:0000313" key="4">
    <source>
        <dbReference type="Proteomes" id="UP000605846"/>
    </source>
</evidence>
<feature type="transmembrane region" description="Helical" evidence="1">
    <location>
        <begin position="284"/>
        <end position="307"/>
    </location>
</feature>
<dbReference type="AlphaFoldDB" id="A0A8H7BI00"/>
<feature type="transmembrane region" description="Helical" evidence="1">
    <location>
        <begin position="185"/>
        <end position="206"/>
    </location>
</feature>
<comment type="caution">
    <text evidence="3">The sequence shown here is derived from an EMBL/GenBank/DDBJ whole genome shotgun (WGS) entry which is preliminary data.</text>
</comment>
<organism evidence="3 4">
    <name type="scientific">Apophysomyces ossiformis</name>
    <dbReference type="NCBI Taxonomy" id="679940"/>
    <lineage>
        <taxon>Eukaryota</taxon>
        <taxon>Fungi</taxon>
        <taxon>Fungi incertae sedis</taxon>
        <taxon>Mucoromycota</taxon>
        <taxon>Mucoromycotina</taxon>
        <taxon>Mucoromycetes</taxon>
        <taxon>Mucorales</taxon>
        <taxon>Mucorineae</taxon>
        <taxon>Mucoraceae</taxon>
        <taxon>Apophysomyces</taxon>
    </lineage>
</organism>
<keyword evidence="1" id="KW-1133">Transmembrane helix</keyword>
<name>A0A8H7BI00_9FUNG</name>
<evidence type="ECO:0000256" key="1">
    <source>
        <dbReference type="SAM" id="Phobius"/>
    </source>
</evidence>
<dbReference type="EMBL" id="JABAYA010000177">
    <property type="protein sequence ID" value="KAF7722781.1"/>
    <property type="molecule type" value="Genomic_DNA"/>
</dbReference>
<protein>
    <recommendedName>
        <fullName evidence="5">Transmembrane protein</fullName>
    </recommendedName>
</protein>
<keyword evidence="1" id="KW-0812">Transmembrane</keyword>
<dbReference type="PANTHER" id="PTHR34391:SF2">
    <property type="entry name" value="TRP C-TERMINAL DOMAIN-CONTAINING PROTEIN"/>
    <property type="match status" value="1"/>
</dbReference>
<feature type="transmembrane region" description="Helical" evidence="1">
    <location>
        <begin position="218"/>
        <end position="235"/>
    </location>
</feature>
<feature type="chain" id="PRO_5034882002" description="Transmembrane protein" evidence="2">
    <location>
        <begin position="21"/>
        <end position="348"/>
    </location>
</feature>
<feature type="transmembrane region" description="Helical" evidence="1">
    <location>
        <begin position="91"/>
        <end position="110"/>
    </location>
</feature>
<dbReference type="OrthoDB" id="2448307at2759"/>
<keyword evidence="1" id="KW-0472">Membrane</keyword>
<dbReference type="PANTHER" id="PTHR34391">
    <property type="entry name" value="UPF0658 GOLGI APPARATUS MEMBRANE PROTEIN C1952.10C-RELATED"/>
    <property type="match status" value="1"/>
</dbReference>
<feature type="transmembrane region" description="Helical" evidence="1">
    <location>
        <begin position="247"/>
        <end position="264"/>
    </location>
</feature>
<proteinExistence type="predicted"/>
<dbReference type="GO" id="GO:0005794">
    <property type="term" value="C:Golgi apparatus"/>
    <property type="evidence" value="ECO:0007669"/>
    <property type="project" value="TreeGrafter"/>
</dbReference>
<dbReference type="Proteomes" id="UP000605846">
    <property type="component" value="Unassembled WGS sequence"/>
</dbReference>
<keyword evidence="2" id="KW-0732">Signal</keyword>
<keyword evidence="4" id="KW-1185">Reference proteome</keyword>
<evidence type="ECO:0000256" key="2">
    <source>
        <dbReference type="SAM" id="SignalP"/>
    </source>
</evidence>
<evidence type="ECO:0000313" key="3">
    <source>
        <dbReference type="EMBL" id="KAF7722781.1"/>
    </source>
</evidence>
<gene>
    <name evidence="3" type="ORF">EC973_002700</name>
</gene>
<evidence type="ECO:0008006" key="5">
    <source>
        <dbReference type="Google" id="ProtNLM"/>
    </source>
</evidence>
<dbReference type="InterPro" id="IPR040410">
    <property type="entry name" value="UPF0658_Golgi"/>
</dbReference>
<reference evidence="3" key="1">
    <citation type="submission" date="2020-01" db="EMBL/GenBank/DDBJ databases">
        <title>Genome Sequencing of Three Apophysomyces-Like Fungal Strains Confirms a Novel Fungal Genus in the Mucoromycota with divergent Burkholderia-like Endosymbiotic Bacteria.</title>
        <authorList>
            <person name="Stajich J.E."/>
            <person name="Macias A.M."/>
            <person name="Carter-House D."/>
            <person name="Lovett B."/>
            <person name="Kasson L.R."/>
            <person name="Berry K."/>
            <person name="Grigoriev I."/>
            <person name="Chang Y."/>
            <person name="Spatafora J."/>
            <person name="Kasson M.T."/>
        </authorList>
    </citation>
    <scope>NUCLEOTIDE SEQUENCE</scope>
    <source>
        <strain evidence="3">NRRL A-21654</strain>
    </source>
</reference>
<accession>A0A8H7BI00</accession>